<dbReference type="SUPFAM" id="SSF52218">
    <property type="entry name" value="Flavoproteins"/>
    <property type="match status" value="1"/>
</dbReference>
<organism evidence="5 6">
    <name type="scientific">Adlercreutzia faecimuris</name>
    <dbReference type="NCBI Taxonomy" id="2897341"/>
    <lineage>
        <taxon>Bacteria</taxon>
        <taxon>Bacillati</taxon>
        <taxon>Actinomycetota</taxon>
        <taxon>Coriobacteriia</taxon>
        <taxon>Eggerthellales</taxon>
        <taxon>Eggerthellaceae</taxon>
        <taxon>Adlercreutzia</taxon>
    </lineage>
</organism>
<dbReference type="InterPro" id="IPR017900">
    <property type="entry name" value="4Fe4S_Fe_S_CS"/>
</dbReference>
<feature type="domain" description="4Fe-4S ferredoxin-type" evidence="4">
    <location>
        <begin position="172"/>
        <end position="202"/>
    </location>
</feature>
<evidence type="ECO:0000256" key="1">
    <source>
        <dbReference type="ARBA" id="ARBA00022723"/>
    </source>
</evidence>
<gene>
    <name evidence="5" type="ORF">LPT13_07220</name>
</gene>
<keyword evidence="2" id="KW-0408">Iron</keyword>
<reference evidence="5" key="1">
    <citation type="submission" date="2021-11" db="EMBL/GenBank/DDBJ databases">
        <title>A Novel Adlercreutzia Species, isolated from a Allomyrina dichotoma larva feces.</title>
        <authorList>
            <person name="Suh M.K."/>
        </authorList>
    </citation>
    <scope>NUCLEOTIDE SEQUENCE</scope>
    <source>
        <strain evidence="5">JBNU-10</strain>
    </source>
</reference>
<dbReference type="Pfam" id="PF00037">
    <property type="entry name" value="Fer4"/>
    <property type="match status" value="1"/>
</dbReference>
<dbReference type="SUPFAM" id="SSF54862">
    <property type="entry name" value="4Fe-4S ferredoxins"/>
    <property type="match status" value="1"/>
</dbReference>
<dbReference type="EMBL" id="JAJMLW010000002">
    <property type="protein sequence ID" value="MCI2242139.1"/>
    <property type="molecule type" value="Genomic_DNA"/>
</dbReference>
<evidence type="ECO:0000313" key="5">
    <source>
        <dbReference type="EMBL" id="MCI2242139.1"/>
    </source>
</evidence>
<keyword evidence="6" id="KW-1185">Reference proteome</keyword>
<comment type="caution">
    <text evidence="5">The sequence shown here is derived from an EMBL/GenBank/DDBJ whole genome shotgun (WGS) entry which is preliminary data.</text>
</comment>
<accession>A0ABS9WH70</accession>
<evidence type="ECO:0000313" key="6">
    <source>
        <dbReference type="Proteomes" id="UP001430755"/>
    </source>
</evidence>
<evidence type="ECO:0000259" key="4">
    <source>
        <dbReference type="PROSITE" id="PS51379"/>
    </source>
</evidence>
<evidence type="ECO:0000256" key="3">
    <source>
        <dbReference type="ARBA" id="ARBA00023014"/>
    </source>
</evidence>
<proteinExistence type="predicted"/>
<dbReference type="PROSITE" id="PS00198">
    <property type="entry name" value="4FE4S_FER_1"/>
    <property type="match status" value="2"/>
</dbReference>
<feature type="domain" description="4Fe-4S ferredoxin-type" evidence="4">
    <location>
        <begin position="206"/>
        <end position="230"/>
    </location>
</feature>
<dbReference type="Gene3D" id="3.30.70.20">
    <property type="match status" value="1"/>
</dbReference>
<dbReference type="InterPro" id="IPR029039">
    <property type="entry name" value="Flavoprotein-like_sf"/>
</dbReference>
<dbReference type="Proteomes" id="UP001430755">
    <property type="component" value="Unassembled WGS sequence"/>
</dbReference>
<evidence type="ECO:0000256" key="2">
    <source>
        <dbReference type="ARBA" id="ARBA00023004"/>
    </source>
</evidence>
<keyword evidence="3" id="KW-0411">Iron-sulfur</keyword>
<name>A0ABS9WH70_9ACTN</name>
<dbReference type="Gene3D" id="3.40.50.360">
    <property type="match status" value="1"/>
</dbReference>
<sequence>MDVTLIEFSPTGGTGKAARALAEGLGPVTARIDLADRSTDFASAAVDPGTVAVVAVPSFGGRVPALAAERLAAIDGAGAAGIAVAVYGDRAYEDTLVELVDLCQAAGLRPVATLAALAQHSILPQYAAGRPDADDLACLADAARAIAAKLADGDDAVPSVPGSRPYKKAGAASLVPKAGSACDGCGLCAARCPAGAIDAKSCRTADKALCIGCMRCVRDCPCQARSVSGLMTRLAALAIKGECAKPKAVELFLEP</sequence>
<dbReference type="PROSITE" id="PS51379">
    <property type="entry name" value="4FE4S_FER_2"/>
    <property type="match status" value="2"/>
</dbReference>
<keyword evidence="1" id="KW-0479">Metal-binding</keyword>
<dbReference type="InterPro" id="IPR017896">
    <property type="entry name" value="4Fe4S_Fe-S-bd"/>
</dbReference>
<protein>
    <submittedName>
        <fullName evidence="5">4Fe-4S binding protein</fullName>
    </submittedName>
</protein>
<dbReference type="RefSeq" id="WP_242165060.1">
    <property type="nucleotide sequence ID" value="NZ_JAJMLW010000002.1"/>
</dbReference>